<keyword evidence="7" id="KW-0472">Membrane</keyword>
<dbReference type="InterPro" id="IPR036852">
    <property type="entry name" value="Peptidase_S8/S53_dom_sf"/>
</dbReference>
<feature type="region of interest" description="Disordered" evidence="6">
    <location>
        <begin position="312"/>
        <end position="332"/>
    </location>
</feature>
<dbReference type="STRING" id="354355.SAMN05660816_02043"/>
<dbReference type="PANTHER" id="PTHR43806:SF11">
    <property type="entry name" value="CEREVISIN-RELATED"/>
    <property type="match status" value="1"/>
</dbReference>
<sequence length="838" mass="93523">MARKVAICSCNVNDFHSPVGVGKLELYNRYAELWSVIENTVAVNYRHFVAQPKPGMNGIITWYSVPFQETPRHIYELSGFDRKKYDAILTATLDHYNTIINALQQENKTEEHEYLEKALKFIDENFIYCFDGKVVLGIWGMKAKGDKNRISGEYTKDLYLVKPRIEIIFNAGNQGTINGHETILKDKDTHIGKDEIPFVIPLGNFEFIGWDEDPEVYLATETKIFTAQYREKETDLPVDPPSPDFYEASFITGDKGVIKGTAVVKVKSGEELPMSGIPVAEAILGYIFKGWLPNPLNIKITDDIEFTAQYEQVPQQASPSGETGKKKPPRREPGRLGYIGIMGLIVILVYLLTIFYRYIYPIPADKNRGKDTLPTTIPTIPTIPTGPNTSTTTPPPIRKNLPPEPRVIISLDTLHIGIGSDKAVNIVTNRLNLLLDGNASIYQFAIDFKNAYPPNEYQIIYYDPQIKSLQIEIPATQRDLVKQELPKKLNKYSVFIWDESLFENFFQMNDPALQNKSRSWHINACQVRNGWDITLGKREIVTAIIDEGFNLNHPELAGKVVKPFNVWNKTNTIIPSAWDHGTRVAGVALARGNNGIGISGIAPNCSFMPVQVADSKGLMTITSVVEGILTAIYSGADVINISLGMSFTKKLVNYSRAAQRNFIQYHFKEEERLWKEVFRIADEHNTAIVIAAGNGNILVGVDPLQRSSQPIIVAAVNKSKRPYSKTRFSNFGERSTVSAPGVNIYTTYGKKSYNYLSGTSAATAIVTGAVALLKSVNRNLSVAEIKNILTSTGLRVSGDVGNMVQLGKALKKAELSEYPQSNFYKVQSNKSVNINKRT</sequence>
<dbReference type="GO" id="GO:0004252">
    <property type="term" value="F:serine-type endopeptidase activity"/>
    <property type="evidence" value="ECO:0007669"/>
    <property type="project" value="UniProtKB-UniRule"/>
</dbReference>
<dbReference type="GO" id="GO:0006508">
    <property type="term" value="P:proteolysis"/>
    <property type="evidence" value="ECO:0007669"/>
    <property type="project" value="UniProtKB-KW"/>
</dbReference>
<evidence type="ECO:0000256" key="3">
    <source>
        <dbReference type="ARBA" id="ARBA00022801"/>
    </source>
</evidence>
<evidence type="ECO:0000313" key="10">
    <source>
        <dbReference type="Proteomes" id="UP000192610"/>
    </source>
</evidence>
<dbReference type="PANTHER" id="PTHR43806">
    <property type="entry name" value="PEPTIDASE S8"/>
    <property type="match status" value="1"/>
</dbReference>
<evidence type="ECO:0000313" key="9">
    <source>
        <dbReference type="EMBL" id="OQP39817.1"/>
    </source>
</evidence>
<dbReference type="Pfam" id="PF00082">
    <property type="entry name" value="Peptidase_S8"/>
    <property type="match status" value="1"/>
</dbReference>
<evidence type="ECO:0000256" key="7">
    <source>
        <dbReference type="SAM" id="Phobius"/>
    </source>
</evidence>
<evidence type="ECO:0000259" key="8">
    <source>
        <dbReference type="Pfam" id="PF00082"/>
    </source>
</evidence>
<keyword evidence="7" id="KW-1133">Transmembrane helix</keyword>
<dbReference type="AlphaFoldDB" id="A0A1V9E111"/>
<feature type="active site" description="Charge relay system" evidence="5">
    <location>
        <position position="546"/>
    </location>
</feature>
<feature type="compositionally biased region" description="Low complexity" evidence="6">
    <location>
        <begin position="377"/>
        <end position="392"/>
    </location>
</feature>
<dbReference type="Proteomes" id="UP000192610">
    <property type="component" value="Unassembled WGS sequence"/>
</dbReference>
<keyword evidence="7" id="KW-0812">Transmembrane</keyword>
<feature type="compositionally biased region" description="Polar residues" evidence="6">
    <location>
        <begin position="312"/>
        <end position="321"/>
    </location>
</feature>
<feature type="compositionally biased region" description="Pro residues" evidence="6">
    <location>
        <begin position="393"/>
        <end position="402"/>
    </location>
</feature>
<dbReference type="InterPro" id="IPR050131">
    <property type="entry name" value="Peptidase_S8_subtilisin-like"/>
</dbReference>
<accession>A0A1V9E111</accession>
<evidence type="ECO:0000256" key="5">
    <source>
        <dbReference type="PROSITE-ProRule" id="PRU01240"/>
    </source>
</evidence>
<name>A0A1V9E111_9BACT</name>
<reference evidence="10" key="1">
    <citation type="submission" date="2016-04" db="EMBL/GenBank/DDBJ databases">
        <authorList>
            <person name="Chen L."/>
            <person name="Zhuang W."/>
            <person name="Wang G."/>
        </authorList>
    </citation>
    <scope>NUCLEOTIDE SEQUENCE [LARGE SCALE GENOMIC DNA]</scope>
    <source>
        <strain evidence="10">17621</strain>
    </source>
</reference>
<evidence type="ECO:0000256" key="4">
    <source>
        <dbReference type="ARBA" id="ARBA00022825"/>
    </source>
</evidence>
<keyword evidence="3 5" id="KW-0378">Hydrolase</keyword>
<comment type="similarity">
    <text evidence="1 5">Belongs to the peptidase S8 family.</text>
</comment>
<protein>
    <recommendedName>
        <fullName evidence="8">Peptidase S8/S53 domain-containing protein</fullName>
    </recommendedName>
</protein>
<evidence type="ECO:0000256" key="1">
    <source>
        <dbReference type="ARBA" id="ARBA00011073"/>
    </source>
</evidence>
<feature type="region of interest" description="Disordered" evidence="6">
    <location>
        <begin position="377"/>
        <end position="402"/>
    </location>
</feature>
<dbReference type="SUPFAM" id="SSF52743">
    <property type="entry name" value="Subtilisin-like"/>
    <property type="match status" value="1"/>
</dbReference>
<organism evidence="9 10">
    <name type="scientific">Niastella yeongjuensis</name>
    <dbReference type="NCBI Taxonomy" id="354355"/>
    <lineage>
        <taxon>Bacteria</taxon>
        <taxon>Pseudomonadati</taxon>
        <taxon>Bacteroidota</taxon>
        <taxon>Chitinophagia</taxon>
        <taxon>Chitinophagales</taxon>
        <taxon>Chitinophagaceae</taxon>
        <taxon>Niastella</taxon>
    </lineage>
</organism>
<dbReference type="PROSITE" id="PS51892">
    <property type="entry name" value="SUBTILASE"/>
    <property type="match status" value="1"/>
</dbReference>
<keyword evidence="4 5" id="KW-0720">Serine protease</keyword>
<dbReference type="EMBL" id="LVXG01000078">
    <property type="protein sequence ID" value="OQP39817.1"/>
    <property type="molecule type" value="Genomic_DNA"/>
</dbReference>
<feature type="active site" description="Charge relay system" evidence="5">
    <location>
        <position position="760"/>
    </location>
</feature>
<dbReference type="PROSITE" id="PS00137">
    <property type="entry name" value="SUBTILASE_HIS"/>
    <property type="match status" value="1"/>
</dbReference>
<feature type="active site" description="Charge relay system" evidence="5">
    <location>
        <position position="580"/>
    </location>
</feature>
<dbReference type="RefSeq" id="WP_081204317.1">
    <property type="nucleotide sequence ID" value="NZ_FOCZ01000003.1"/>
</dbReference>
<dbReference type="OrthoDB" id="1489355at2"/>
<gene>
    <name evidence="9" type="ORF">A4H97_16480</name>
</gene>
<keyword evidence="2 5" id="KW-0645">Protease</keyword>
<comment type="caution">
    <text evidence="9">The sequence shown here is derived from an EMBL/GenBank/DDBJ whole genome shotgun (WGS) entry which is preliminary data.</text>
</comment>
<dbReference type="InterPro" id="IPR022398">
    <property type="entry name" value="Peptidase_S8_His-AS"/>
</dbReference>
<dbReference type="PRINTS" id="PR00723">
    <property type="entry name" value="SUBTILISIN"/>
</dbReference>
<dbReference type="InterPro" id="IPR015500">
    <property type="entry name" value="Peptidase_S8_subtilisin-rel"/>
</dbReference>
<dbReference type="InterPro" id="IPR000209">
    <property type="entry name" value="Peptidase_S8/S53_dom"/>
</dbReference>
<proteinExistence type="inferred from homology"/>
<feature type="domain" description="Peptidase S8/S53" evidence="8">
    <location>
        <begin position="538"/>
        <end position="793"/>
    </location>
</feature>
<evidence type="ECO:0000256" key="6">
    <source>
        <dbReference type="SAM" id="MobiDB-lite"/>
    </source>
</evidence>
<dbReference type="Gene3D" id="3.40.50.200">
    <property type="entry name" value="Peptidase S8/S53 domain"/>
    <property type="match status" value="1"/>
</dbReference>
<keyword evidence="10" id="KW-1185">Reference proteome</keyword>
<evidence type="ECO:0000256" key="2">
    <source>
        <dbReference type="ARBA" id="ARBA00022670"/>
    </source>
</evidence>
<feature type="transmembrane region" description="Helical" evidence="7">
    <location>
        <begin position="336"/>
        <end position="359"/>
    </location>
</feature>